<name>A0A9X2B831_9SPHI</name>
<dbReference type="Proteomes" id="UP001139450">
    <property type="component" value="Unassembled WGS sequence"/>
</dbReference>
<feature type="chain" id="PRO_5040736213" description="Tetratricopeptide repeat protein" evidence="4">
    <location>
        <begin position="24"/>
        <end position="567"/>
    </location>
</feature>
<evidence type="ECO:0000313" key="6">
    <source>
        <dbReference type="Proteomes" id="UP001139450"/>
    </source>
</evidence>
<dbReference type="EMBL" id="JALJEJ010000002">
    <property type="protein sequence ID" value="MCJ8209041.1"/>
    <property type="molecule type" value="Genomic_DNA"/>
</dbReference>
<dbReference type="InterPro" id="IPR011990">
    <property type="entry name" value="TPR-like_helical_dom_sf"/>
</dbReference>
<dbReference type="PROSITE" id="PS50005">
    <property type="entry name" value="TPR"/>
    <property type="match status" value="2"/>
</dbReference>
<reference evidence="5" key="1">
    <citation type="submission" date="2022-04" db="EMBL/GenBank/DDBJ databases">
        <title>Mucilaginibacter sp. RS28 isolated from freshwater.</title>
        <authorList>
            <person name="Ko S.-R."/>
        </authorList>
    </citation>
    <scope>NUCLEOTIDE SEQUENCE</scope>
    <source>
        <strain evidence="5">RS28</strain>
    </source>
</reference>
<evidence type="ECO:0008006" key="7">
    <source>
        <dbReference type="Google" id="ProtNLM"/>
    </source>
</evidence>
<organism evidence="5 6">
    <name type="scientific">Mucilaginibacter straminoryzae</name>
    <dbReference type="NCBI Taxonomy" id="2932774"/>
    <lineage>
        <taxon>Bacteria</taxon>
        <taxon>Pseudomonadati</taxon>
        <taxon>Bacteroidota</taxon>
        <taxon>Sphingobacteriia</taxon>
        <taxon>Sphingobacteriales</taxon>
        <taxon>Sphingobacteriaceae</taxon>
        <taxon>Mucilaginibacter</taxon>
    </lineage>
</organism>
<feature type="signal peptide" evidence="4">
    <location>
        <begin position="1"/>
        <end position="23"/>
    </location>
</feature>
<keyword evidence="6" id="KW-1185">Reference proteome</keyword>
<keyword evidence="4" id="KW-0732">Signal</keyword>
<dbReference type="GO" id="GO:0006401">
    <property type="term" value="P:RNA catabolic process"/>
    <property type="evidence" value="ECO:0007669"/>
    <property type="project" value="InterPro"/>
</dbReference>
<dbReference type="Pfam" id="PF14559">
    <property type="entry name" value="TPR_19"/>
    <property type="match status" value="1"/>
</dbReference>
<accession>A0A9X2B831</accession>
<protein>
    <recommendedName>
        <fullName evidence="7">Tetratricopeptide repeat protein</fullName>
    </recommendedName>
</protein>
<gene>
    <name evidence="5" type="ORF">MUY27_04925</name>
</gene>
<dbReference type="PANTHER" id="PTHR15704:SF7">
    <property type="entry name" value="SUPERKILLER COMPLEX PROTEIN 3"/>
    <property type="match status" value="1"/>
</dbReference>
<proteinExistence type="predicted"/>
<feature type="repeat" description="TPR" evidence="3">
    <location>
        <begin position="56"/>
        <end position="89"/>
    </location>
</feature>
<evidence type="ECO:0000313" key="5">
    <source>
        <dbReference type="EMBL" id="MCJ8209041.1"/>
    </source>
</evidence>
<dbReference type="SMART" id="SM00028">
    <property type="entry name" value="TPR"/>
    <property type="match status" value="5"/>
</dbReference>
<dbReference type="AlphaFoldDB" id="A0A9X2B831"/>
<dbReference type="InterPro" id="IPR019734">
    <property type="entry name" value="TPR_rpt"/>
</dbReference>
<dbReference type="GO" id="GO:0055087">
    <property type="term" value="C:Ski complex"/>
    <property type="evidence" value="ECO:0007669"/>
    <property type="project" value="InterPro"/>
</dbReference>
<dbReference type="Gene3D" id="1.25.40.10">
    <property type="entry name" value="Tetratricopeptide repeat domain"/>
    <property type="match status" value="2"/>
</dbReference>
<dbReference type="PANTHER" id="PTHR15704">
    <property type="entry name" value="SUPERKILLER 3 PROTEIN-RELATED"/>
    <property type="match status" value="1"/>
</dbReference>
<comment type="caution">
    <text evidence="5">The sequence shown here is derived from an EMBL/GenBank/DDBJ whole genome shotgun (WGS) entry which is preliminary data.</text>
</comment>
<evidence type="ECO:0000256" key="2">
    <source>
        <dbReference type="ARBA" id="ARBA00022803"/>
    </source>
</evidence>
<keyword evidence="2 3" id="KW-0802">TPR repeat</keyword>
<evidence type="ECO:0000256" key="4">
    <source>
        <dbReference type="SAM" id="SignalP"/>
    </source>
</evidence>
<keyword evidence="1" id="KW-0677">Repeat</keyword>
<dbReference type="InterPro" id="IPR039226">
    <property type="entry name" value="Ski3/TTC37"/>
</dbReference>
<dbReference type="RefSeq" id="WP_245128875.1">
    <property type="nucleotide sequence ID" value="NZ_JALJEJ010000002.1"/>
</dbReference>
<evidence type="ECO:0000256" key="3">
    <source>
        <dbReference type="PROSITE-ProRule" id="PRU00339"/>
    </source>
</evidence>
<dbReference type="SUPFAM" id="SSF48452">
    <property type="entry name" value="TPR-like"/>
    <property type="match status" value="3"/>
</dbReference>
<sequence>MKNKLITTTLAASAILAATSGSAQKLSDVQKAIDAEQYQKAKVWLKTLTTTEASKDENYFYLGWVYLLQDYPDSAKTVFTKGIAVNPKSSLNYVGLGAIGKLDNNASALMQNFDQAAEFAGKSDLPYIYMSKVYLMKPDPKADLAIATLEKAAKAGAKDPQYFIALGDAYHAKLDNSKAYANYANAQTIDPKSPAIEVAIGALWKQANNFDGAEDELKKATAADPNYGPAYRELAETDLRWAQTDPKMASVKVKEGAEYYKKYLDLTDRSPESEMRYADFLIEAGDYKTLEQVANQLAKSDKTNLRIYRYLGYAAYENNNYPAGLEALGKFMKEAAPKRIIPRDYLYLGRLQVKTGQDSLGITNMLKAAELDTTMADVYAEIGGMLYTKQKYTAAGDAYEKYIAHAKHPKLNDYFRAGMSYYYGYSDQYFNFLNKKSTVAADTALLAKADSAFSYVQQKTTSRPVADVFLYRARLNDLKETDRKNIKGYAKPYYEEYLQLKEAAPSDDERTKKNLAEAHAYLGSYYQYIAKDDAKAEDNYQKALATAPDNRQAKAYFADKTAKESKK</sequence>
<evidence type="ECO:0000256" key="1">
    <source>
        <dbReference type="ARBA" id="ARBA00022737"/>
    </source>
</evidence>
<feature type="repeat" description="TPR" evidence="3">
    <location>
        <begin position="160"/>
        <end position="193"/>
    </location>
</feature>